<proteinExistence type="inferred from homology"/>
<evidence type="ECO:0000256" key="12">
    <source>
        <dbReference type="ARBA" id="ARBA00032877"/>
    </source>
</evidence>
<dbReference type="Gene3D" id="1.10.290.10">
    <property type="entry name" value="Topoisomerase I, domain 4"/>
    <property type="match status" value="1"/>
</dbReference>
<evidence type="ECO:0000256" key="3">
    <source>
        <dbReference type="ARBA" id="ARBA00012891"/>
    </source>
</evidence>
<dbReference type="GO" id="GO:0006281">
    <property type="term" value="P:DNA repair"/>
    <property type="evidence" value="ECO:0007669"/>
    <property type="project" value="TreeGrafter"/>
</dbReference>
<dbReference type="Pfam" id="PF01751">
    <property type="entry name" value="Toprim"/>
    <property type="match status" value="1"/>
</dbReference>
<dbReference type="GO" id="GO:0006265">
    <property type="term" value="P:DNA topological change"/>
    <property type="evidence" value="ECO:0007669"/>
    <property type="project" value="InterPro"/>
</dbReference>
<dbReference type="Pfam" id="PF13342">
    <property type="entry name" value="Toprim_Crpt"/>
    <property type="match status" value="2"/>
</dbReference>
<keyword evidence="7" id="KW-0238">DNA-binding</keyword>
<feature type="domain" description="Topo IA-type catalytic" evidence="14">
    <location>
        <begin position="148"/>
        <end position="577"/>
    </location>
</feature>
<dbReference type="GO" id="GO:0006310">
    <property type="term" value="P:DNA recombination"/>
    <property type="evidence" value="ECO:0007669"/>
    <property type="project" value="TreeGrafter"/>
</dbReference>
<dbReference type="Gene3D" id="1.10.460.10">
    <property type="entry name" value="Topoisomerase I, domain 2"/>
    <property type="match status" value="1"/>
</dbReference>
<evidence type="ECO:0000259" key="13">
    <source>
        <dbReference type="PROSITE" id="PS50880"/>
    </source>
</evidence>
<evidence type="ECO:0000256" key="4">
    <source>
        <dbReference type="ARBA" id="ARBA00022723"/>
    </source>
</evidence>
<evidence type="ECO:0000259" key="14">
    <source>
        <dbReference type="PROSITE" id="PS52039"/>
    </source>
</evidence>
<dbReference type="InterPro" id="IPR013825">
    <property type="entry name" value="Topo_IA_cen_sub2"/>
</dbReference>
<evidence type="ECO:0000256" key="6">
    <source>
        <dbReference type="ARBA" id="ARBA00023029"/>
    </source>
</evidence>
<reference evidence="15" key="2">
    <citation type="journal article" date="2014" name="PLoS ONE">
        <title>Insights from the genome annotation of Elizabethkingia anophelis from the malaria vector Anopheles gambiae.</title>
        <authorList>
            <person name="Kukutla P."/>
            <person name="Lindberg B.G."/>
            <person name="Pei D."/>
            <person name="Rayl M."/>
            <person name="Yu W."/>
            <person name="Steritz M."/>
            <person name="Faye I."/>
            <person name="Xu J."/>
        </authorList>
    </citation>
    <scope>NUCLEOTIDE SEQUENCE</scope>
</reference>
<sequence>MITVIAEKPSVARDIAKVLGANTQKEGYLEGNGYFVTYAFGHLVGLAEPVEYGYSDKWLKSELPLMPKHFMLSPNKDAKKQLRIIKHLLNSSKDLIVATDAGREGELIFRWIYEYLSSDIPFKRLWISDMTDKSIKEGFKNLLPGSSKDNLYFSAKARAESDWLIGMNATRLMTLNNNILLSIGRVQTPTLRLIVDRYLDHKNFVTKDFWKPFIVVDNNNPDQQLKLVCDVEFENEEKIQKYVYNLKNLTNCIIRREDKKEREAAPKLYSLTSLQKDANGKLNFTADETLKVLQGLYEKHKLVTYPRTDSEYLTDNQIGDVQNVLRSHKLYFSEVNVISDISNNSAFNNAKVTDHHAVIPTNIVPDNNTLSKLSEKERGLYDLVIARFFHRFSPDCQKEKIVLRTNLEGNIFTFSQTTEVYKGWKIYNVEKDDKITFPILIKDQDKKTILEHSYSKHQTQPKKIHTEASLLSAMETAGKEIENEDLKEQMKGKGLGTPATRSGIIEILIKRNFIIRKGKQLIPTTTGIDLIEKVRDHKISIPEWTAEQEYELYKVETGENSYPGYIDSLKNTVRNIIQELDGIKIEKASVESKAIGICPKCQKGNIVEGKKGYGCSEYKGGCDFVIWKTLSGKTVSASSVETLLKTGWSGKLKGFSKKSGEKFDAYLFIDENFKISFSYKSKSDVEWIESEWKRVEKTNADWDEFTKRMAEQGKNPIPISAEELEKKGGFVIDLNNRGLGGLGLCPKCQKGNIIESGKSYSCSEYRNGCDFTIWKEIAGKKIPLSIAQTLIEKRKTKKLEGFISKAQKKFSASLILNGDFKIEFDFN</sequence>
<dbReference type="InterPro" id="IPR006171">
    <property type="entry name" value="TOPRIM_dom"/>
</dbReference>
<dbReference type="GO" id="GO:0003917">
    <property type="term" value="F:DNA topoisomerase type I (single strand cut, ATP-independent) activity"/>
    <property type="evidence" value="ECO:0007669"/>
    <property type="project" value="UniProtKB-EC"/>
</dbReference>
<evidence type="ECO:0000256" key="10">
    <source>
        <dbReference type="ARBA" id="ARBA00031985"/>
    </source>
</evidence>
<reference evidence="15" key="6">
    <citation type="journal article" date="2017" name="Nat. Commun.">
        <title>Evolutionary dynamics and genomic features of the Elizabethkingia anophelis 2015 to 2016 Wisconsin outbreak strain.</title>
        <authorList>
            <person name="Perrin A."/>
            <person name="Larsonneur E."/>
            <person name="Nicholson A.C."/>
            <person name="Edwards D.J."/>
            <person name="Gundlach K.M."/>
            <person name="Whitney A.M."/>
            <person name="Gulvik C.A."/>
            <person name="Bell M.E."/>
            <person name="Rendueles O."/>
            <person name="Cury J."/>
            <person name="Hugon P."/>
            <person name="Clermont D."/>
            <person name="Enouf V."/>
            <person name="Loparev V."/>
            <person name="Juieng P."/>
            <person name="Monson T."/>
            <person name="Warshauer D."/>
            <person name="Elbadawi L.I."/>
            <person name="Walters M.S."/>
            <person name="Crist M.B."/>
            <person name="Noble-Wang J."/>
            <person name="Borlaug G."/>
            <person name="Rocha E.P.C."/>
            <person name="Criscuolo A."/>
            <person name="Touchon M."/>
            <person name="Davis J.P."/>
            <person name="Holt K.E."/>
            <person name="McQuiston J.R."/>
            <person name="Brisse S."/>
        </authorList>
    </citation>
    <scope>NUCLEOTIDE SEQUENCE</scope>
</reference>
<dbReference type="PROSITE" id="PS00396">
    <property type="entry name" value="TOPO_IA_1"/>
    <property type="match status" value="1"/>
</dbReference>
<dbReference type="RefSeq" id="WP_078406500.1">
    <property type="nucleotide sequence ID" value="NZ_CP016372.1"/>
</dbReference>
<dbReference type="SMART" id="SM00493">
    <property type="entry name" value="TOPRIM"/>
    <property type="match status" value="1"/>
</dbReference>
<reference evidence="15" key="8">
    <citation type="journal article" date="2018" name="J. ISSAAS">
        <title>In Silico Identification of Three Types of Integrative and Conjugative Elements (ICEs) in Elizabethkingia anophelis Strains Isolated from Around the World.</title>
        <authorList>
            <person name="Xu J."/>
            <person name="Pei D."/>
            <person name="Nicholson A."/>
            <person name="Lan Y."/>
            <person name="Xia Q."/>
        </authorList>
    </citation>
    <scope>NUCLEOTIDE SEQUENCE</scope>
</reference>
<dbReference type="CDD" id="cd03362">
    <property type="entry name" value="TOPRIM_TopoIA_TopoIII"/>
    <property type="match status" value="1"/>
</dbReference>
<dbReference type="SUPFAM" id="SSF56712">
    <property type="entry name" value="Prokaryotic type I DNA topoisomerase"/>
    <property type="match status" value="1"/>
</dbReference>
<dbReference type="InterPro" id="IPR013497">
    <property type="entry name" value="Topo_IA_cen"/>
</dbReference>
<evidence type="ECO:0000256" key="5">
    <source>
        <dbReference type="ARBA" id="ARBA00022842"/>
    </source>
</evidence>
<evidence type="ECO:0000256" key="8">
    <source>
        <dbReference type="ARBA" id="ARBA00023235"/>
    </source>
</evidence>
<dbReference type="InterPro" id="IPR034144">
    <property type="entry name" value="TOPRIM_TopoIII"/>
</dbReference>
<accession>A0A455ZHR1</accession>
<dbReference type="EMBL" id="BK010624">
    <property type="protein sequence ID" value="DAC76399.1"/>
    <property type="molecule type" value="Genomic_DNA"/>
</dbReference>
<reference evidence="15" key="7">
    <citation type="journal article" date="2017" name="Sci. Rep.">
        <title>Genomic features, phylogenetic relationships, and comparative genomics of Elizabethkingia anophelis strain EM361-97 isolated in Taiwan.</title>
        <authorList>
            <person name="Lin J.N."/>
            <person name="Lai C.H."/>
            <person name="Yang C.H."/>
            <person name="Huang Y.H."/>
            <person name="Lin H.H."/>
        </authorList>
    </citation>
    <scope>NUCLEOTIDE SEQUENCE</scope>
</reference>
<reference evidence="15" key="3">
    <citation type="journal article" date="2016" name="Genome Announc.">
        <title>Complete Genome Sequences of Four Strains from the 2015-2016 Elizabethkingia anophelis Outbreak.</title>
        <authorList>
            <person name="Nicholson A.C."/>
            <person name="Whitney A.M."/>
            <person name="Emery B.D."/>
            <person name="Bell M.E."/>
            <person name="Gartin J.T."/>
            <person name="Humrighouse B.W."/>
            <person name="Loparev V.N."/>
            <person name="Batra D."/>
            <person name="Sheth M."/>
            <person name="Rowe L.A."/>
            <person name="Juieng P."/>
            <person name="Knipe K."/>
            <person name="Gulvik C."/>
            <person name="McQuiston J.R."/>
        </authorList>
    </citation>
    <scope>NUCLEOTIDE SEQUENCE</scope>
</reference>
<dbReference type="Gene3D" id="3.40.50.140">
    <property type="match status" value="1"/>
</dbReference>
<keyword evidence="8 15" id="KW-0413">Isomerase</keyword>
<reference evidence="15" key="4">
    <citation type="journal article" date="2016" name="Sci. Rep.">
        <title>Genomic epidemiology and global diversity of the emerging bacterial pathogen Elizabethkingia anophelis.</title>
        <authorList>
            <person name="Breurec S."/>
            <person name="Criscuolo A."/>
            <person name="Diancourt L."/>
            <person name="Rendueles O."/>
            <person name="Vandenbogaert M."/>
            <person name="Passet V."/>
            <person name="Caro V."/>
            <person name="Rocha E.P."/>
            <person name="Touchon M."/>
            <person name="Brisse S."/>
        </authorList>
    </citation>
    <scope>NUCLEOTIDE SEQUENCE</scope>
</reference>
<organism evidence="15">
    <name type="scientific">Elizabethkingia anophelis</name>
    <dbReference type="NCBI Taxonomy" id="1117645"/>
    <lineage>
        <taxon>Bacteria</taxon>
        <taxon>Pseudomonadati</taxon>
        <taxon>Bacteroidota</taxon>
        <taxon>Flavobacteriia</taxon>
        <taxon>Flavobacteriales</taxon>
        <taxon>Weeksellaceae</taxon>
        <taxon>Elizabethkingia</taxon>
    </lineage>
</organism>
<dbReference type="PROSITE" id="PS50880">
    <property type="entry name" value="TOPRIM"/>
    <property type="match status" value="1"/>
</dbReference>
<dbReference type="InterPro" id="IPR003601">
    <property type="entry name" value="Topo_IA_2"/>
</dbReference>
<evidence type="ECO:0000256" key="7">
    <source>
        <dbReference type="ARBA" id="ARBA00023125"/>
    </source>
</evidence>
<evidence type="ECO:0000256" key="2">
    <source>
        <dbReference type="ARBA" id="ARBA00009446"/>
    </source>
</evidence>
<evidence type="ECO:0000256" key="11">
    <source>
        <dbReference type="ARBA" id="ARBA00032235"/>
    </source>
</evidence>
<keyword evidence="4" id="KW-0479">Metal-binding</keyword>
<dbReference type="NCBIfam" id="TIGR01056">
    <property type="entry name" value="topB"/>
    <property type="match status" value="1"/>
</dbReference>
<reference evidence="15" key="1">
    <citation type="journal article" date="2014" name="Genome Biol. Evol.">
        <title>Comparative genomic analysis of malaria mosquito vector-associated novel pathogen Elizabethkingia anophelis.</title>
        <authorList>
            <person name="Teo J."/>
            <person name="Tan S.Y."/>
            <person name="Liu Y."/>
            <person name="Tay M."/>
            <person name="Ding Y."/>
            <person name="Li Y."/>
            <person name="Kjelleberg S."/>
            <person name="Givskov M."/>
            <person name="Lin R.T."/>
            <person name="Yang L."/>
        </authorList>
    </citation>
    <scope>NUCLEOTIDE SEQUENCE</scope>
</reference>
<protein>
    <recommendedName>
        <fullName evidence="3">DNA topoisomerase</fullName>
        <ecNumber evidence="3">5.6.2.1</ecNumber>
    </recommendedName>
    <alternativeName>
        <fullName evidence="12">Omega-protein</fullName>
    </alternativeName>
    <alternativeName>
        <fullName evidence="11">Relaxing enzyme</fullName>
    </alternativeName>
    <alternativeName>
        <fullName evidence="9">Swivelase</fullName>
    </alternativeName>
    <alternativeName>
        <fullName evidence="10">Untwisting enzyme</fullName>
    </alternativeName>
</protein>
<dbReference type="InterPro" id="IPR005738">
    <property type="entry name" value="TopoIII"/>
</dbReference>
<keyword evidence="5" id="KW-0460">Magnesium</keyword>
<dbReference type="EC" id="5.6.2.1" evidence="3"/>
<dbReference type="PANTHER" id="PTHR11390">
    <property type="entry name" value="PROKARYOTIC DNA TOPOISOMERASE"/>
    <property type="match status" value="1"/>
</dbReference>
<dbReference type="InterPro" id="IPR013824">
    <property type="entry name" value="Topo_IA_cen_sub1"/>
</dbReference>
<gene>
    <name evidence="15" type="primary">ICEEaIII(15)_JM-87_12767_10284</name>
</gene>
<keyword evidence="6" id="KW-0799">Topoisomerase</keyword>
<dbReference type="GO" id="GO:0003677">
    <property type="term" value="F:DNA binding"/>
    <property type="evidence" value="ECO:0007669"/>
    <property type="project" value="UniProtKB-KW"/>
</dbReference>
<dbReference type="InterPro" id="IPR023406">
    <property type="entry name" value="Topo_IA_AS"/>
</dbReference>
<evidence type="ECO:0000256" key="1">
    <source>
        <dbReference type="ARBA" id="ARBA00000213"/>
    </source>
</evidence>
<reference evidence="15" key="5">
    <citation type="journal article" date="2017" name="Genome Announc.">
        <title>Complete Circularized Genome Sequences of Four Strains of Elizabethkingia anophelis, Including Two Novel Strains Isolated from Wild-Caught Anopheles sinensis.</title>
        <authorList>
            <person name="Pei D."/>
            <person name="Nicholson A.C."/>
            <person name="Jiang J."/>
            <person name="Chen H."/>
            <person name="Whitney A.M."/>
            <person name="Villarma A."/>
            <person name="Bell M."/>
            <person name="Humrighouse B."/>
            <person name="Rowe L.A."/>
            <person name="Sheth M."/>
            <person name="Batra D."/>
            <person name="Juieng P."/>
            <person name="Loparev V.N."/>
            <person name="McQuiston J.R."/>
            <person name="Lan Y."/>
            <person name="Ma Y."/>
            <person name="Xu J."/>
        </authorList>
    </citation>
    <scope>NUCLEOTIDE SEQUENCE</scope>
</reference>
<dbReference type="PANTHER" id="PTHR11390:SF21">
    <property type="entry name" value="DNA TOPOISOMERASE 3-ALPHA"/>
    <property type="match status" value="1"/>
</dbReference>
<dbReference type="AlphaFoldDB" id="A0A455ZHR1"/>
<dbReference type="GO" id="GO:0043597">
    <property type="term" value="C:cytoplasmic replication fork"/>
    <property type="evidence" value="ECO:0007669"/>
    <property type="project" value="TreeGrafter"/>
</dbReference>
<dbReference type="Pfam" id="PF01131">
    <property type="entry name" value="Topoisom_bac"/>
    <property type="match status" value="1"/>
</dbReference>
<evidence type="ECO:0000256" key="9">
    <source>
        <dbReference type="ARBA" id="ARBA00030003"/>
    </source>
</evidence>
<feature type="domain" description="Toprim" evidence="13">
    <location>
        <begin position="1"/>
        <end position="131"/>
    </location>
</feature>
<dbReference type="SMART" id="SM00437">
    <property type="entry name" value="TOP1Ac"/>
    <property type="match status" value="1"/>
</dbReference>
<name>A0A455ZHR1_9FLAO</name>
<dbReference type="InterPro" id="IPR000380">
    <property type="entry name" value="Topo_IA"/>
</dbReference>
<dbReference type="InterPro" id="IPR013826">
    <property type="entry name" value="Topo_IA_cen_sub3"/>
</dbReference>
<evidence type="ECO:0000313" key="15">
    <source>
        <dbReference type="EMBL" id="DAC76399.1"/>
    </source>
</evidence>
<dbReference type="GO" id="GO:0046872">
    <property type="term" value="F:metal ion binding"/>
    <property type="evidence" value="ECO:0007669"/>
    <property type="project" value="UniProtKB-KW"/>
</dbReference>
<dbReference type="SMART" id="SM00436">
    <property type="entry name" value="TOP1Bc"/>
    <property type="match status" value="1"/>
</dbReference>
<comment type="catalytic activity">
    <reaction evidence="1">
        <text>ATP-independent breakage of single-stranded DNA, followed by passage and rejoining.</text>
        <dbReference type="EC" id="5.6.2.1"/>
    </reaction>
</comment>
<dbReference type="InterPro" id="IPR025589">
    <property type="entry name" value="Toprim_C_rpt"/>
</dbReference>
<dbReference type="InterPro" id="IPR023405">
    <property type="entry name" value="Topo_IA_core_domain"/>
</dbReference>
<comment type="similarity">
    <text evidence="2">Belongs to the type IA topoisomerase family.</text>
</comment>
<dbReference type="PRINTS" id="PR00417">
    <property type="entry name" value="PRTPISMRASEI"/>
</dbReference>
<dbReference type="Gene3D" id="2.70.20.10">
    <property type="entry name" value="Topoisomerase I, domain 3"/>
    <property type="match status" value="1"/>
</dbReference>
<dbReference type="PROSITE" id="PS52039">
    <property type="entry name" value="TOPO_IA_2"/>
    <property type="match status" value="1"/>
</dbReference>
<dbReference type="InterPro" id="IPR003602">
    <property type="entry name" value="Topo_IA_DNA-bd_dom"/>
</dbReference>
<dbReference type="CDD" id="cd00186">
    <property type="entry name" value="TOP1Ac"/>
    <property type="match status" value="1"/>
</dbReference>